<dbReference type="InterPro" id="IPR032675">
    <property type="entry name" value="LRR_dom_sf"/>
</dbReference>
<evidence type="ECO:0000256" key="4">
    <source>
        <dbReference type="SAM" id="Coils"/>
    </source>
</evidence>
<dbReference type="Pfam" id="PF04650">
    <property type="entry name" value="YSIRK_signal"/>
    <property type="match status" value="1"/>
</dbReference>
<dbReference type="Gene3D" id="3.80.10.10">
    <property type="entry name" value="Ribonuclease Inhibitor"/>
    <property type="match status" value="1"/>
</dbReference>
<keyword evidence="3" id="KW-0677">Repeat</keyword>
<evidence type="ECO:0000313" key="9">
    <source>
        <dbReference type="Proteomes" id="UP001212217"/>
    </source>
</evidence>
<feature type="domain" description="MucBP" evidence="7">
    <location>
        <begin position="1776"/>
        <end position="1839"/>
    </location>
</feature>
<evidence type="ECO:0000313" key="8">
    <source>
        <dbReference type="EMBL" id="MDB6185759.1"/>
    </source>
</evidence>
<evidence type="ECO:0000259" key="7">
    <source>
        <dbReference type="Pfam" id="PF06458"/>
    </source>
</evidence>
<feature type="domain" description="YSIRK Gram-positive signal peptide" evidence="6">
    <location>
        <begin position="7"/>
        <end position="31"/>
    </location>
</feature>
<dbReference type="InterPro" id="IPR009459">
    <property type="entry name" value="MucBP_dom"/>
</dbReference>
<organism evidence="8 9">
    <name type="scientific">Gemella haemolysans</name>
    <dbReference type="NCBI Taxonomy" id="1379"/>
    <lineage>
        <taxon>Bacteria</taxon>
        <taxon>Bacillati</taxon>
        <taxon>Bacillota</taxon>
        <taxon>Bacilli</taxon>
        <taxon>Bacillales</taxon>
        <taxon>Gemellaceae</taxon>
        <taxon>Gemella</taxon>
    </lineage>
</organism>
<reference evidence="8" key="1">
    <citation type="submission" date="2023-08" db="EMBL/GenBank/DDBJ databases">
        <title>Dental plaque isolates bound by oral lectin ZG16B.</title>
        <authorList>
            <person name="Ghosh S."/>
        </authorList>
    </citation>
    <scope>NUCLEOTIDE SEQUENCE</scope>
    <source>
        <strain evidence="8">DP3_5B</strain>
    </source>
</reference>
<feature type="compositionally biased region" description="Basic and acidic residues" evidence="5">
    <location>
        <begin position="189"/>
        <end position="283"/>
    </location>
</feature>
<dbReference type="Pfam" id="PF12799">
    <property type="entry name" value="LRR_4"/>
    <property type="match status" value="3"/>
</dbReference>
<dbReference type="PANTHER" id="PTHR24366:SF96">
    <property type="entry name" value="LEUCINE RICH REPEAT CONTAINING 53"/>
    <property type="match status" value="1"/>
</dbReference>
<dbReference type="InterPro" id="IPR005877">
    <property type="entry name" value="YSIRK_signal_dom"/>
</dbReference>
<feature type="coiled-coil region" evidence="4">
    <location>
        <begin position="1063"/>
        <end position="1109"/>
    </location>
</feature>
<dbReference type="Proteomes" id="UP001212217">
    <property type="component" value="Unassembled WGS sequence"/>
</dbReference>
<evidence type="ECO:0000256" key="3">
    <source>
        <dbReference type="ARBA" id="ARBA00022737"/>
    </source>
</evidence>
<dbReference type="PROSITE" id="PS51450">
    <property type="entry name" value="LRR"/>
    <property type="match status" value="4"/>
</dbReference>
<keyword evidence="1" id="KW-0433">Leucine-rich repeat</keyword>
<dbReference type="RefSeq" id="WP_271987122.1">
    <property type="nucleotide sequence ID" value="NZ_JAQMFS010000045.1"/>
</dbReference>
<dbReference type="InterPro" id="IPR001611">
    <property type="entry name" value="Leu-rich_rpt"/>
</dbReference>
<evidence type="ECO:0000259" key="6">
    <source>
        <dbReference type="Pfam" id="PF04650"/>
    </source>
</evidence>
<comment type="caution">
    <text evidence="8">The sequence shown here is derived from an EMBL/GenBank/DDBJ whole genome shotgun (WGS) entry which is preliminary data.</text>
</comment>
<dbReference type="NCBIfam" id="TIGR01168">
    <property type="entry name" value="YSIRK_signal"/>
    <property type="match status" value="1"/>
</dbReference>
<feature type="region of interest" description="Disordered" evidence="5">
    <location>
        <begin position="157"/>
        <end position="375"/>
    </location>
</feature>
<evidence type="ECO:0000256" key="5">
    <source>
        <dbReference type="SAM" id="MobiDB-lite"/>
    </source>
</evidence>
<dbReference type="SUPFAM" id="SSF52058">
    <property type="entry name" value="L domain-like"/>
    <property type="match status" value="1"/>
</dbReference>
<dbReference type="PANTHER" id="PTHR24366">
    <property type="entry name" value="IG(IMMUNOGLOBULIN) AND LRR(LEUCINE RICH REPEAT) DOMAINS"/>
    <property type="match status" value="1"/>
</dbReference>
<dbReference type="InterPro" id="IPR025875">
    <property type="entry name" value="Leu-rich_rpt_4"/>
</dbReference>
<keyword evidence="2" id="KW-0732">Signal</keyword>
<dbReference type="EMBL" id="JAQMFS010000045">
    <property type="protein sequence ID" value="MDB6185759.1"/>
    <property type="molecule type" value="Genomic_DNA"/>
</dbReference>
<feature type="compositionally biased region" description="Polar residues" evidence="5">
    <location>
        <begin position="1942"/>
        <end position="1958"/>
    </location>
</feature>
<accession>A0AAW6B1U0</accession>
<proteinExistence type="predicted"/>
<dbReference type="Pfam" id="PF06458">
    <property type="entry name" value="MucBP"/>
    <property type="match status" value="1"/>
</dbReference>
<feature type="region of interest" description="Disordered" evidence="5">
    <location>
        <begin position="1942"/>
        <end position="1961"/>
    </location>
</feature>
<feature type="compositionally biased region" description="Basic and acidic residues" evidence="5">
    <location>
        <begin position="157"/>
        <end position="182"/>
    </location>
</feature>
<keyword evidence="4" id="KW-0175">Coiled coil</keyword>
<gene>
    <name evidence="8" type="ORF">PNO30_03070</name>
</gene>
<feature type="region of interest" description="Disordered" evidence="5">
    <location>
        <begin position="1359"/>
        <end position="1407"/>
    </location>
</feature>
<dbReference type="Gene3D" id="3.10.20.320">
    <property type="entry name" value="Putative peptidoglycan bound protein (lpxtg motif)"/>
    <property type="match status" value="1"/>
</dbReference>
<feature type="coiled-coil region" evidence="4">
    <location>
        <begin position="1904"/>
        <end position="1938"/>
    </location>
</feature>
<evidence type="ECO:0000256" key="1">
    <source>
        <dbReference type="ARBA" id="ARBA00022614"/>
    </source>
</evidence>
<evidence type="ECO:0000256" key="2">
    <source>
        <dbReference type="ARBA" id="ARBA00022729"/>
    </source>
</evidence>
<dbReference type="SMART" id="SM00365">
    <property type="entry name" value="LRR_SD22"/>
    <property type="match status" value="6"/>
</dbReference>
<protein>
    <submittedName>
        <fullName evidence="8">Leucine-rich repeat domain-containing protein</fullName>
    </submittedName>
</protein>
<feature type="compositionally biased region" description="Basic and acidic residues" evidence="5">
    <location>
        <begin position="290"/>
        <end position="348"/>
    </location>
</feature>
<name>A0AAW6B1U0_9BACL</name>
<sequence>MKNLFSRKEVFSIRKFSMGIASVMIASSLVVSSQANIQLLKAKENIEVQANKDINMRVLERDGGAVIELAATKDLTDIDVNVMLNGNRVASYHIASIKAGQKIEKKVTKEQLETIKKLISNGKKTLPNTAIVERSASQTINIAGNRLRVDVKYHVEDNSVPEAKQEKPEEKQTPEVKTEKPEVTPTPEVKPEQPKPEVKPEQPKPGVKPEVKPEQPKPEVKPEQPKPEVKPEQPKSEVKPEQPKPEVKPEQPKPEVKPEQPKPEVKPEQPKPEMKPEQPKPEVKPGQPKPEVKPEQPKPEVKPEQPKSEVKPEQPKPEVKPEQPKPEMKPEQPKPEVKPEQSKTEKPVPGEQPGNVSETTKPKGQENSDKDEEVIINDPVLKKLINKNLSSERADDQKITKKELESLKELSLRDKEGKNILTTTSLKDTPEFKFIQTHGIKNLLGLENAVNLEKLDLNENEVSDLSPIAKLNKLTKLSLIRNRISDLQPLSELTNLEYLDLYANKIENISPLAKLTNLKHLDLHNNNDQTGDPVHPIISGGIKDISVVKNLTKLEMLSLGSNNISDITPIKNLTNIKDLVLGGNHISDYSGLEQYIADRVAKQQEGEGSVSFAGQRINYDKTVDVSKSNVTIDSPFKGLNELGEKLAKVFESDEPINLFSEVTTNVDGVSATYNPETSKFDFTFTEEFLTKNQGKVVPINLKVGVGDYAWNVKNIKLNIKEKLSEPKKLVIDDLVVTNENKPVIDKLTYILVNKKNDNEVIEKNTNKGMLSGLELTKDEVYTLSLNDNEKYQMEDIDVVAKEEDGFSVLYNVKTNEIIQNLEVKKIEKEETPEDDVVTLDGITAKVTNSSGKPISNVPFRLFEYDGIIPNIVKQEKTGEDGTLTFTANKLKPNKKYELRIEKRDSAFNRENVIFTTDKDGEIVSIDNKAVTEETTGVIDFKEERKNDNEIKTVKSYYKVVDENGNPVENVELSVNGIRTKITTLKNARSNKNGIVELDLETKVNGVDYIVNVSKNDQFNWEFRPDSVNLNVSEEGKISYNDLNKDYTLEDYNGTKIPVFVVKKIDLNYLKTDLKEKIKEAEAELEKSPNKELKDIVNSAKEELAKSETLPIYVKGYIGNLTTVLEKIKKSKADEKPLKKGVIPEMLVRNGKTPELNEVTVEFINKNNPKDKVVAVSENGMLSNVQLTVGEEYTIKVKGQGIEVFPTNLILKEEEGEFIPYKVGTDEFYDSIDLDELKKEDKPKEDLSKIRGELEKVVSRELRTEKGYIANEGNQPANNAWIFARTEAEKILRNPNATKEQLETAISDLTEKTNAAIIGSEKTKVNKLILASNKEHEDKLKLRAELKTAKTIEEVNAIAEKVGGKVTPPSGNNTETKPEKPEGSNIEPTPEKPGENNTETAPENPKREDGNIVSIKEAIVQNKLPGKGGLLLLDVEVKNTDVNKVGLVAYRDGKKVDNVTIDKFLTESTNKVSYTITVPKNESNKVVNYKFVAAIDGIETDKSIEKIQEAFVEDARITNYSLENEVLQGGGLGTLVLKGDNLTTSNVKIRVFNSDSVEENSSLTSSVVYEKRGNDLIAKINFPENNTNTSKSYKVKLYQNGKEVNITTLDKRDRRDKPTFTVVGRNQDSTKPVLSNLTITSYRTSGTGAVNDGVEKTETTVASNQVSKKTEVHLYGANLNEVKTKVKIVDQNGVEWPIEGAESDLIKMVLAGKSGVNNGILGNGTFQIAEIILPGNLKENMTFTYTFAVDGVNFDTSHQVRAIVEKTGGQVVPEVKNITFKYQDEAGKKIAEDKILKVYDHFPVSVGKADLVGYTLAKVKDNSALNSRIGDKTEVTYVYKNSEGNYTVVEKPKVESPNNGIQPAVSEDIERLKTKLQELVANDLRIETNYKMNGTAQEKAWLKSKENAEKTLAKVDVDKNELELRIKKLASAIDILKDENSKNNSVVENTTPSNNSVTGSEELEKVRSEAKSKVLNSEFIQDKTKYFKRIKEATTVEVLKVLISEIEKLNSNEGIESKPEENISETTEQLKTKLQTLVDNNLIKTEKYTQATPELQTEYRKARAFARKLLNEDTSKEKLQEQIKVLETVIKKITG</sequence>